<dbReference type="Proteomes" id="UP000095008">
    <property type="component" value="Unassembled WGS sequence"/>
</dbReference>
<dbReference type="RefSeq" id="WP_031569020.1">
    <property type="nucleotide sequence ID" value="NZ_JABBDW010000008.1"/>
</dbReference>
<gene>
    <name evidence="2" type="ORF">A6M23_07385</name>
</gene>
<accession>A0A1C2IU27</accession>
<keyword evidence="3" id="KW-1185">Reference proteome</keyword>
<dbReference type="EMBL" id="LWRY01000060">
    <property type="protein sequence ID" value="OCX73911.1"/>
    <property type="molecule type" value="Genomic_DNA"/>
</dbReference>
<feature type="compositionally biased region" description="Basic and acidic residues" evidence="1">
    <location>
        <begin position="345"/>
        <end position="369"/>
    </location>
</feature>
<feature type="region of interest" description="Disordered" evidence="1">
    <location>
        <begin position="342"/>
        <end position="369"/>
    </location>
</feature>
<evidence type="ECO:0000313" key="3">
    <source>
        <dbReference type="Proteomes" id="UP000095008"/>
    </source>
</evidence>
<name>A0A1C2IU27_ACITH</name>
<organism evidence="2 3">
    <name type="scientific">Acidithiobacillus thiooxidans</name>
    <name type="common">Thiobacillus thiooxidans</name>
    <dbReference type="NCBI Taxonomy" id="930"/>
    <lineage>
        <taxon>Bacteria</taxon>
        <taxon>Pseudomonadati</taxon>
        <taxon>Pseudomonadota</taxon>
        <taxon>Acidithiobacillia</taxon>
        <taxon>Acidithiobacillales</taxon>
        <taxon>Acidithiobacillaceae</taxon>
        <taxon>Acidithiobacillus</taxon>
    </lineage>
</organism>
<dbReference type="GeneID" id="60696788"/>
<dbReference type="AlphaFoldDB" id="A0A1C2IU27"/>
<sequence length="369" mass="41554">MQTIDSIVRESGLPADRQNEYQQDKQVFHLLAALSGLDADQQMAELWDRLPDLRKTRANTLRARARDAVEEDRQSLLARAEMLSCSVSRLDQDEKIRARAYATELAATVSLQLRGLDFSEYCPSPETVREFRAAHASAVRDFMQDAGLTRDQAYIVANRGVAQAVIKHGLQDGVRDFIDWQKRAHMVESGHLRDVSLDDENARVRQADSSYEVADDFLAKLGTQITETHNVSEDQEQKLQNAAAEILNDRQYIIFRVLLDEGHGIHFARKGQAITAEKAIRQGVETGEIPAHFVMRAIPGAYHGRGSAQRAIETTLTKLGQAVLQGQDQALSEKAIQRLSTDTRTLVRQEQTKTPDRKEQVRREAEEIE</sequence>
<comment type="caution">
    <text evidence="2">The sequence shown here is derived from an EMBL/GenBank/DDBJ whole genome shotgun (WGS) entry which is preliminary data.</text>
</comment>
<evidence type="ECO:0000256" key="1">
    <source>
        <dbReference type="SAM" id="MobiDB-lite"/>
    </source>
</evidence>
<evidence type="ECO:0000313" key="2">
    <source>
        <dbReference type="EMBL" id="OCX73911.1"/>
    </source>
</evidence>
<protein>
    <submittedName>
        <fullName evidence="2">Uncharacterized protein</fullName>
    </submittedName>
</protein>
<proteinExistence type="predicted"/>
<reference evidence="2" key="1">
    <citation type="journal article" date="2016" name="Int. J. Mol. Sci.">
        <title>Comparative genomics of the extreme acidophile Acidithiobacillus thiooxidans reveals intraspecific divergence and niche adaptation.</title>
        <authorList>
            <person name="Zhang X."/>
            <person name="Feng X."/>
            <person name="Tao J."/>
            <person name="Ma L."/>
            <person name="Xiao Y."/>
            <person name="Liang Y."/>
            <person name="Liu X."/>
            <person name="Yin H."/>
        </authorList>
    </citation>
    <scope>NUCLEOTIDE SEQUENCE [LARGE SCALE GENOMIC DNA]</scope>
    <source>
        <strain evidence="2">DXS-W</strain>
    </source>
</reference>